<dbReference type="Gene3D" id="3.40.710.10">
    <property type="entry name" value="DD-peptidase/beta-lactamase superfamily"/>
    <property type="match status" value="2"/>
</dbReference>
<dbReference type="EMBL" id="BAABKQ010000001">
    <property type="protein sequence ID" value="GAA4806246.1"/>
    <property type="molecule type" value="Genomic_DNA"/>
</dbReference>
<comment type="similarity">
    <text evidence="1">Belongs to the peptidase S13 family.</text>
</comment>
<evidence type="ECO:0000313" key="4">
    <source>
        <dbReference type="EMBL" id="GAA4806246.1"/>
    </source>
</evidence>
<evidence type="ECO:0000256" key="3">
    <source>
        <dbReference type="SAM" id="Phobius"/>
    </source>
</evidence>
<protein>
    <submittedName>
        <fullName evidence="4">D-alanyl-D-alanine carboxypeptidase/D-alanyl-D-alanine-endopeptidase</fullName>
    </submittedName>
</protein>
<accession>A0ABP9C7I8</accession>
<dbReference type="PRINTS" id="PR00922">
    <property type="entry name" value="DADACBPTASE3"/>
</dbReference>
<keyword evidence="2" id="KW-0378">Hydrolase</keyword>
<reference evidence="5" key="1">
    <citation type="journal article" date="2019" name="Int. J. Syst. Evol. Microbiol.">
        <title>The Global Catalogue of Microorganisms (GCM) 10K type strain sequencing project: providing services to taxonomists for standard genome sequencing and annotation.</title>
        <authorList>
            <consortium name="The Broad Institute Genomics Platform"/>
            <consortium name="The Broad Institute Genome Sequencing Center for Infectious Disease"/>
            <person name="Wu L."/>
            <person name="Ma J."/>
        </authorList>
    </citation>
    <scope>NUCLEOTIDE SEQUENCE [LARGE SCALE GENOMIC DNA]</scope>
    <source>
        <strain evidence="5">JCM 18542</strain>
    </source>
</reference>
<organism evidence="4 5">
    <name type="scientific">Tomitella cavernea</name>
    <dbReference type="NCBI Taxonomy" id="1387982"/>
    <lineage>
        <taxon>Bacteria</taxon>
        <taxon>Bacillati</taxon>
        <taxon>Actinomycetota</taxon>
        <taxon>Actinomycetes</taxon>
        <taxon>Mycobacteriales</taxon>
        <taxon>Tomitella</taxon>
    </lineage>
</organism>
<keyword evidence="4" id="KW-0121">Carboxypeptidase</keyword>
<gene>
    <name evidence="4" type="primary">dacB</name>
    <name evidence="4" type="ORF">GCM10023353_06710</name>
</gene>
<feature type="transmembrane region" description="Helical" evidence="3">
    <location>
        <begin position="21"/>
        <end position="42"/>
    </location>
</feature>
<evidence type="ECO:0000256" key="1">
    <source>
        <dbReference type="ARBA" id="ARBA00006096"/>
    </source>
</evidence>
<comment type="caution">
    <text evidence="4">The sequence shown here is derived from an EMBL/GenBank/DDBJ whole genome shotgun (WGS) entry which is preliminary data.</text>
</comment>
<dbReference type="InterPro" id="IPR000667">
    <property type="entry name" value="Peptidase_S13"/>
</dbReference>
<evidence type="ECO:0000313" key="5">
    <source>
        <dbReference type="Proteomes" id="UP001500839"/>
    </source>
</evidence>
<evidence type="ECO:0000256" key="2">
    <source>
        <dbReference type="ARBA" id="ARBA00022801"/>
    </source>
</evidence>
<proteinExistence type="inferred from homology"/>
<keyword evidence="3" id="KW-0812">Transmembrane</keyword>
<dbReference type="Proteomes" id="UP001500839">
    <property type="component" value="Unassembled WGS sequence"/>
</dbReference>
<name>A0ABP9C7I8_9ACTN</name>
<dbReference type="GO" id="GO:0004180">
    <property type="term" value="F:carboxypeptidase activity"/>
    <property type="evidence" value="ECO:0007669"/>
    <property type="project" value="UniProtKB-KW"/>
</dbReference>
<dbReference type="SUPFAM" id="SSF56601">
    <property type="entry name" value="beta-lactamase/transpeptidase-like"/>
    <property type="match status" value="1"/>
</dbReference>
<keyword evidence="3" id="KW-0472">Membrane</keyword>
<sequence>MLKRVVPGRGAAGHLHRRRRRLRIAAGVLATLLVVVAGVLAWRAVDDGSAVATAQPAPALITPSPQIVPVPPDAPVPTAAGLDAALAGALADPALGDLTGQISDAATGRVLWAKDAQRPRTPASVTKLLTSAAALLAIPRDHRITTTVVQGADGRVVLVGGGDPTLTAQPAGTEGYYRGAAHIAQLAEQIRASGTAVTGVDVDVDLYPGPTLAQGWFDADIAGGNIIPMRPIALDGGRLDIRNPDSPRSDTPALDAGRALAAALGVNADDVHLASAPPQAQQLASVQSAPMVELIRQLLVHSDNVLADAVGRQVALATGRPADFDGTAAAVESVLRGAGFDLTGVELHDSSGMSVDNRIPARLLDQLLSAAAGPGHPELRPLLDSLPVAAGTGTLADRYETNAQAGAGWVRAKTGTLSGVSTLAGVVTDVDGRVLAFALMSGGTAPADARPALDAITAQLRGCGCQG</sequence>
<keyword evidence="5" id="KW-1185">Reference proteome</keyword>
<dbReference type="PANTHER" id="PTHR30023:SF0">
    <property type="entry name" value="PENICILLIN-SENSITIVE CARBOXYPEPTIDASE A"/>
    <property type="match status" value="1"/>
</dbReference>
<dbReference type="Pfam" id="PF02113">
    <property type="entry name" value="Peptidase_S13"/>
    <property type="match status" value="2"/>
</dbReference>
<keyword evidence="4" id="KW-0645">Protease</keyword>
<dbReference type="PANTHER" id="PTHR30023">
    <property type="entry name" value="D-ALANYL-D-ALANINE CARBOXYPEPTIDASE"/>
    <property type="match status" value="1"/>
</dbReference>
<keyword evidence="3" id="KW-1133">Transmembrane helix</keyword>
<dbReference type="RefSeq" id="WP_200172160.1">
    <property type="nucleotide sequence ID" value="NZ_BAABKQ010000001.1"/>
</dbReference>
<dbReference type="InterPro" id="IPR012338">
    <property type="entry name" value="Beta-lactam/transpept-like"/>
</dbReference>
<dbReference type="NCBIfam" id="TIGR00666">
    <property type="entry name" value="PBP4"/>
    <property type="match status" value="1"/>
</dbReference>